<organism evidence="2 3">
    <name type="scientific">Brevundimonas lenta</name>
    <dbReference type="NCBI Taxonomy" id="424796"/>
    <lineage>
        <taxon>Bacteria</taxon>
        <taxon>Pseudomonadati</taxon>
        <taxon>Pseudomonadota</taxon>
        <taxon>Alphaproteobacteria</taxon>
        <taxon>Caulobacterales</taxon>
        <taxon>Caulobacteraceae</taxon>
        <taxon>Brevundimonas</taxon>
    </lineage>
</organism>
<dbReference type="GO" id="GO:0004066">
    <property type="term" value="F:asparagine synthase (glutamine-hydrolyzing) activity"/>
    <property type="evidence" value="ECO:0007669"/>
    <property type="project" value="UniProtKB-EC"/>
</dbReference>
<feature type="domain" description="Asparagine synthetase" evidence="1">
    <location>
        <begin position="219"/>
        <end position="559"/>
    </location>
</feature>
<dbReference type="Pfam" id="PF00733">
    <property type="entry name" value="Asn_synthase"/>
    <property type="match status" value="1"/>
</dbReference>
<keyword evidence="3" id="KW-1185">Reference proteome</keyword>
<dbReference type="EMBL" id="JACIDM010000002">
    <property type="protein sequence ID" value="MBB4083191.1"/>
    <property type="molecule type" value="Genomic_DNA"/>
</dbReference>
<dbReference type="SUPFAM" id="SSF52402">
    <property type="entry name" value="Adenine nucleotide alpha hydrolases-like"/>
    <property type="match status" value="1"/>
</dbReference>
<evidence type="ECO:0000259" key="1">
    <source>
        <dbReference type="Pfam" id="PF00733"/>
    </source>
</evidence>
<evidence type="ECO:0000313" key="2">
    <source>
        <dbReference type="EMBL" id="MBB4083191.1"/>
    </source>
</evidence>
<name>A0A7W6JFI9_9CAUL</name>
<evidence type="ECO:0000313" key="3">
    <source>
        <dbReference type="Proteomes" id="UP000529946"/>
    </source>
</evidence>
<dbReference type="Proteomes" id="UP000529946">
    <property type="component" value="Unassembled WGS sequence"/>
</dbReference>
<dbReference type="Gene3D" id="3.40.50.620">
    <property type="entry name" value="HUPs"/>
    <property type="match status" value="1"/>
</dbReference>
<gene>
    <name evidence="2" type="ORF">GGR12_002057</name>
</gene>
<keyword evidence="2" id="KW-0436">Ligase</keyword>
<dbReference type="EC" id="6.3.5.4" evidence="2"/>
<dbReference type="RefSeq" id="WP_183204316.1">
    <property type="nucleotide sequence ID" value="NZ_BAAAER010000001.1"/>
</dbReference>
<comment type="caution">
    <text evidence="2">The sequence shown here is derived from an EMBL/GenBank/DDBJ whole genome shotgun (WGS) entry which is preliminary data.</text>
</comment>
<protein>
    <submittedName>
        <fullName evidence="2">Asparagine synthase (Glutamine-hydrolyzing)</fullName>
        <ecNumber evidence="2">6.3.5.4</ecNumber>
    </submittedName>
</protein>
<dbReference type="InterPro" id="IPR014729">
    <property type="entry name" value="Rossmann-like_a/b/a_fold"/>
</dbReference>
<dbReference type="GO" id="GO:0006529">
    <property type="term" value="P:asparagine biosynthetic process"/>
    <property type="evidence" value="ECO:0007669"/>
    <property type="project" value="InterPro"/>
</dbReference>
<proteinExistence type="predicted"/>
<dbReference type="AlphaFoldDB" id="A0A7W6JFI9"/>
<reference evidence="2 3" key="1">
    <citation type="submission" date="2020-08" db="EMBL/GenBank/DDBJ databases">
        <title>Genomic Encyclopedia of Type Strains, Phase IV (KMG-IV): sequencing the most valuable type-strain genomes for metagenomic binning, comparative biology and taxonomic classification.</title>
        <authorList>
            <person name="Goeker M."/>
        </authorList>
    </citation>
    <scope>NUCLEOTIDE SEQUENCE [LARGE SCALE GENOMIC DNA]</scope>
    <source>
        <strain evidence="2 3">DSM 23960</strain>
    </source>
</reference>
<dbReference type="InterPro" id="IPR001962">
    <property type="entry name" value="Asn_synthase"/>
</dbReference>
<sequence length="571" mass="62310">MAADCAIILVGDTPAALDALVAPVRQRLSRAGWSRKSHDPFIQVFAPTGGRLEAARGLDGHGVLIGEVYDGDGHTLSPRARGALGCRRLDAAHARAICADYWGRYLLVRRVEGDVAVLRDPSGALDCVVWRKAGVTLISTSAAAVIDPWLPDGITLDWDAVAALVDRPGEHRHRLALTGLQAVAGGELRVIGDGVNRAHQIWRPANLYRDRALLPPPNLREAVERSVRALAGERRWIAEVSGGLDSAIVAGVLTADQRRSVAAWVNHYVDQPEGDERAYARAVAGRYGFTLTEVRRDGLRLDAARLAACAETFRPAANDIDPDYNDDIADRIEAMGAWGSLTGQGGDAVFFQMPSLLIALDEIWERRGRARAAILHRLARWLRHSVWPTALARDWRDEVRHRAGWDHPWLDDLANVPPAKAIQMSALAFCQTFQGPALRSRLGPCVNPLLSQPVMEAGLAMSTVDLTWGGRDRAAARAAFAAVLPPSILDRRSKGELGAYYGGAVAAHLAFLRDYLLGGALAEAGLIDPGLEDRLTRDALLWRGGHSQLLSLALTEAWVRRWRERLDRRTP</sequence>
<accession>A0A7W6JFI9</accession>